<proteinExistence type="predicted"/>
<evidence type="ECO:0000313" key="1">
    <source>
        <dbReference type="EMBL" id="KAJ9608968.1"/>
    </source>
</evidence>
<comment type="caution">
    <text evidence="1">The sequence shown here is derived from an EMBL/GenBank/DDBJ whole genome shotgun (WGS) entry which is preliminary data.</text>
</comment>
<dbReference type="EMBL" id="JAPDRK010000009">
    <property type="protein sequence ID" value="KAJ9608968.1"/>
    <property type="molecule type" value="Genomic_DNA"/>
</dbReference>
<reference evidence="1" key="1">
    <citation type="submission" date="2022-10" db="EMBL/GenBank/DDBJ databases">
        <title>Culturing micro-colonial fungi from biological soil crusts in the Mojave desert and describing Neophaeococcomyces mojavensis, and introducing the new genera and species Taxawa tesnikishii.</title>
        <authorList>
            <person name="Kurbessoian T."/>
            <person name="Stajich J.E."/>
        </authorList>
    </citation>
    <scope>NUCLEOTIDE SEQUENCE</scope>
    <source>
        <strain evidence="1">TK_41</strain>
    </source>
</reference>
<sequence length="373" mass="41739">MASSLGADASTTLLPQDIASTTGTADSPKTRNYHIPFEVTSKIISYVISDGLRVSSGPSHDVHVKTVLSLMNTNKATREETLRKVFDRPLHFYVTSKKVCSCKLGMDFWRCASCRVPFQNKVPALRALVQLHRGRWPEIVVHLSPEAATLEDFVAGAEIIAHSFGVLIQLLIDPDGFSLVTYDICDNGVLPTFNLVFESPSGDFPIQERMPPWTISMVYLIMSSWQSIPEIYKEAVEEAAVKVHLPKKISAVFPESAAQLFNGFFPQDPAIFADSFRWQLQEWTPSRAPRSSQRNTRGLLIPLLASSVTKMDQWYLNPLPLVRLPTDEWVSEPYVLIITIPDNDSNKEAQPSWKGEFFAFQGTMVPPPSPERS</sequence>
<gene>
    <name evidence="1" type="ORF">H2200_006739</name>
</gene>
<dbReference type="Proteomes" id="UP001172673">
    <property type="component" value="Unassembled WGS sequence"/>
</dbReference>
<evidence type="ECO:0000313" key="2">
    <source>
        <dbReference type="Proteomes" id="UP001172673"/>
    </source>
</evidence>
<protein>
    <submittedName>
        <fullName evidence="1">Uncharacterized protein</fullName>
    </submittedName>
</protein>
<name>A0AA39CI07_9EURO</name>
<keyword evidence="2" id="KW-1185">Reference proteome</keyword>
<dbReference type="AlphaFoldDB" id="A0AA39CI07"/>
<accession>A0AA39CI07</accession>
<organism evidence="1 2">
    <name type="scientific">Cladophialophora chaetospira</name>
    <dbReference type="NCBI Taxonomy" id="386627"/>
    <lineage>
        <taxon>Eukaryota</taxon>
        <taxon>Fungi</taxon>
        <taxon>Dikarya</taxon>
        <taxon>Ascomycota</taxon>
        <taxon>Pezizomycotina</taxon>
        <taxon>Eurotiomycetes</taxon>
        <taxon>Chaetothyriomycetidae</taxon>
        <taxon>Chaetothyriales</taxon>
        <taxon>Herpotrichiellaceae</taxon>
        <taxon>Cladophialophora</taxon>
    </lineage>
</organism>